<keyword evidence="10" id="KW-1185">Reference proteome</keyword>
<comment type="function">
    <text evidence="5 6">Cell division inhibitor that blocks the formation of polar Z ring septums. Rapidly oscillates between the poles of the cell to destabilize FtsZ filaments that have formed before they mature into polar Z rings. Prevents FtsZ polymerization.</text>
</comment>
<dbReference type="InterPro" id="IPR005526">
    <property type="entry name" value="Septum_form_inhib_MinC_C"/>
</dbReference>
<dbReference type="AlphaFoldDB" id="A0A5Q0TEI6"/>
<evidence type="ECO:0000313" key="9">
    <source>
        <dbReference type="EMBL" id="QGA65270.1"/>
    </source>
</evidence>
<evidence type="ECO:0000313" key="10">
    <source>
        <dbReference type="Proteomes" id="UP000348942"/>
    </source>
</evidence>
<keyword evidence="4 6" id="KW-0131">Cell cycle</keyword>
<evidence type="ECO:0000259" key="7">
    <source>
        <dbReference type="Pfam" id="PF03775"/>
    </source>
</evidence>
<comment type="similarity">
    <text evidence="1 6">Belongs to the MinC family.</text>
</comment>
<sequence length="221" mass="23759">MASKPDLKGSSFALSVLKLTEDNVENCLQFLHNKVDQAPAFFTHAPLVINIENAPQVDIDFKALHQGVVKSGMIPVGVTGSNSNTVKSLVHAAGFAVMSTSKTPYQAPAEIVPTKVIRTPIRSGQQVYAKDCDLVILNHVSAGAEVIADGSIHIHGTCRGRALAGASGQKNASIICQDLQAELVSIAGNYQLIDQIDSQFWQKKVLLTLQDTRLQFELLSI</sequence>
<dbReference type="GO" id="GO:0051302">
    <property type="term" value="P:regulation of cell division"/>
    <property type="evidence" value="ECO:0007669"/>
    <property type="project" value="InterPro"/>
</dbReference>
<dbReference type="PANTHER" id="PTHR34108">
    <property type="entry name" value="SEPTUM SITE-DETERMINING PROTEIN MINC"/>
    <property type="match status" value="1"/>
</dbReference>
<name>A0A5Q0TEI6_9VIBR</name>
<dbReference type="SUPFAM" id="SSF63848">
    <property type="entry name" value="Cell-division inhibitor MinC, C-terminal domain"/>
    <property type="match status" value="1"/>
</dbReference>
<feature type="domain" description="Septum formation inhibitor MinC N-terminal" evidence="8">
    <location>
        <begin position="6"/>
        <end position="75"/>
    </location>
</feature>
<dbReference type="Proteomes" id="UP000348942">
    <property type="component" value="Chromosome 1"/>
</dbReference>
<evidence type="ECO:0000256" key="4">
    <source>
        <dbReference type="ARBA" id="ARBA00023306"/>
    </source>
</evidence>
<dbReference type="InterPro" id="IPR016098">
    <property type="entry name" value="CAP/MinC_C"/>
</dbReference>
<dbReference type="GO" id="GO:0000902">
    <property type="term" value="P:cell morphogenesis"/>
    <property type="evidence" value="ECO:0007669"/>
    <property type="project" value="InterPro"/>
</dbReference>
<evidence type="ECO:0000256" key="1">
    <source>
        <dbReference type="ARBA" id="ARBA00006291"/>
    </source>
</evidence>
<reference evidence="9 10" key="1">
    <citation type="submission" date="2019-10" db="EMBL/GenBank/DDBJ databases">
        <title>Vibrio sp. nov., isolated from Coralline algae surface.</title>
        <authorList>
            <person name="Geng Y."/>
            <person name="Zhang X."/>
        </authorList>
    </citation>
    <scope>NUCLEOTIDE SEQUENCE [LARGE SCALE GENOMIC DNA]</scope>
    <source>
        <strain evidence="9 10">SM1977</strain>
    </source>
</reference>
<evidence type="ECO:0000256" key="2">
    <source>
        <dbReference type="ARBA" id="ARBA00022618"/>
    </source>
</evidence>
<dbReference type="Gene3D" id="2.160.20.70">
    <property type="match status" value="1"/>
</dbReference>
<dbReference type="EMBL" id="CP045699">
    <property type="protein sequence ID" value="QGA65270.1"/>
    <property type="molecule type" value="Genomic_DNA"/>
</dbReference>
<dbReference type="PANTHER" id="PTHR34108:SF1">
    <property type="entry name" value="SEPTUM SITE-DETERMINING PROTEIN MINC"/>
    <property type="match status" value="1"/>
</dbReference>
<keyword evidence="2 6" id="KW-0132">Cell division</keyword>
<dbReference type="HAMAP" id="MF_00267">
    <property type="entry name" value="MinC"/>
    <property type="match status" value="1"/>
</dbReference>
<accession>A0A5Q0TEI6</accession>
<feature type="domain" description="Septum formation inhibitor MinC C-terminal" evidence="7">
    <location>
        <begin position="116"/>
        <end position="216"/>
    </location>
</feature>
<dbReference type="GO" id="GO:0000917">
    <property type="term" value="P:division septum assembly"/>
    <property type="evidence" value="ECO:0007669"/>
    <property type="project" value="UniProtKB-KW"/>
</dbReference>
<dbReference type="GO" id="GO:1901891">
    <property type="term" value="P:regulation of cell septum assembly"/>
    <property type="evidence" value="ECO:0007669"/>
    <property type="project" value="InterPro"/>
</dbReference>
<dbReference type="Pfam" id="PF05209">
    <property type="entry name" value="MinC_N"/>
    <property type="match status" value="1"/>
</dbReference>
<keyword evidence="3 6" id="KW-0717">Septation</keyword>
<dbReference type="Gene3D" id="3.30.70.260">
    <property type="match status" value="1"/>
</dbReference>
<protein>
    <recommendedName>
        <fullName evidence="6">Probable septum site-determining protein MinC</fullName>
    </recommendedName>
</protein>
<comment type="subunit">
    <text evidence="6">Interacts with MinD and FtsZ.</text>
</comment>
<dbReference type="InterPro" id="IPR036145">
    <property type="entry name" value="MinC_C_sf"/>
</dbReference>
<evidence type="ECO:0000256" key="6">
    <source>
        <dbReference type="HAMAP-Rule" id="MF_00267"/>
    </source>
</evidence>
<evidence type="ECO:0000256" key="5">
    <source>
        <dbReference type="ARBA" id="ARBA00025606"/>
    </source>
</evidence>
<organism evidence="9 10">
    <name type="scientific">Vibrio algicola</name>
    <dbReference type="NCBI Taxonomy" id="2662262"/>
    <lineage>
        <taxon>Bacteria</taxon>
        <taxon>Pseudomonadati</taxon>
        <taxon>Pseudomonadota</taxon>
        <taxon>Gammaproteobacteria</taxon>
        <taxon>Vibrionales</taxon>
        <taxon>Vibrionaceae</taxon>
        <taxon>Vibrio</taxon>
    </lineage>
</organism>
<proteinExistence type="inferred from homology"/>
<dbReference type="InterPro" id="IPR013033">
    <property type="entry name" value="MinC"/>
</dbReference>
<evidence type="ECO:0000259" key="8">
    <source>
        <dbReference type="Pfam" id="PF05209"/>
    </source>
</evidence>
<dbReference type="NCBIfam" id="TIGR01222">
    <property type="entry name" value="minC"/>
    <property type="match status" value="1"/>
</dbReference>
<evidence type="ECO:0000256" key="3">
    <source>
        <dbReference type="ARBA" id="ARBA00023210"/>
    </source>
</evidence>
<gene>
    <name evidence="6 9" type="primary">minC</name>
    <name evidence="9" type="ORF">GFB47_07490</name>
</gene>
<dbReference type="InterPro" id="IPR007874">
    <property type="entry name" value="MinC_N"/>
</dbReference>
<dbReference type="Pfam" id="PF03775">
    <property type="entry name" value="MinC_C"/>
    <property type="match status" value="1"/>
</dbReference>
<dbReference type="RefSeq" id="WP_153447419.1">
    <property type="nucleotide sequence ID" value="NZ_CP045699.1"/>
</dbReference>